<sequence>MTTERSEITESYLWIVGLGLFLYCFGITAMTGDIGFDGDDWWVLAYPYWNSFTDALRLYAQKFLRPVEGLYWIGLFKLFGFNKMAFHLCSLLLLAGSALSMGLSLDRAFPGRRIFVSMAVLFAFFLPPVSCLTYVLFTDNSRLSVLLFWLSVLAFQRWARKSSSWSGIILPVIIYMISFLTYESTSFLIFTVPLLVWPVHQRCVNRPSDRIFFVRLCGAILSGFLMAVAVRFIFLNGGAVTHSHLLPPLELLWSYLALLWLYLIEPFMSVSADRWALIVSTLVSLGAAFLFLFSNLGRSYAVTAAKWFESGSQWYLILLGTGILFLGMLPYQLAGYGNYHPQLTETLRTKWGMLPDGDLSWFNFTWASRIYSSASFGVAVLIAAGLSVWQKKAGKFFGRSIAVALIGFMALFHAGLSIDWREAADIRNDLIQSLVTQVPAVKPGTHFVFLDLNCSHKRAEVFRKENGLRELVWMLYADRSLGAWRAYSRAYGRHDHLFQQSSATPEGFMSRGQRQSEPAPHESLLLLKRSGNQLILVDRINAGDGSVPTGIAWQGTDHLASNLERIEPWSSVASPNVALARTAWTSGLISTLRLKLLKSTRVSVRGFKYMIVRDAISRYPTKILAYPVRSRL</sequence>
<keyword evidence="1" id="KW-0472">Membrane</keyword>
<dbReference type="EMBL" id="CP003360">
    <property type="protein sequence ID" value="AFM23647.1"/>
    <property type="molecule type" value="Genomic_DNA"/>
</dbReference>
<feature type="transmembrane region" description="Helical" evidence="1">
    <location>
        <begin position="211"/>
        <end position="233"/>
    </location>
</feature>
<feature type="transmembrane region" description="Helical" evidence="1">
    <location>
        <begin position="396"/>
        <end position="416"/>
    </location>
</feature>
<reference evidence="3" key="1">
    <citation type="submission" date="2012-06" db="EMBL/GenBank/DDBJ databases">
        <title>Complete sequence of chromosome of Desulfomonile tiedjei DSM 6799.</title>
        <authorList>
            <person name="Lucas S."/>
            <person name="Copeland A."/>
            <person name="Lapidus A."/>
            <person name="Glavina del Rio T."/>
            <person name="Dalin E."/>
            <person name="Tice H."/>
            <person name="Bruce D."/>
            <person name="Goodwin L."/>
            <person name="Pitluck S."/>
            <person name="Peters L."/>
            <person name="Ovchinnikova G."/>
            <person name="Zeytun A."/>
            <person name="Lu M."/>
            <person name="Kyrpides N."/>
            <person name="Mavromatis K."/>
            <person name="Ivanova N."/>
            <person name="Brettin T."/>
            <person name="Detter J.C."/>
            <person name="Han C."/>
            <person name="Larimer F."/>
            <person name="Land M."/>
            <person name="Hauser L."/>
            <person name="Markowitz V."/>
            <person name="Cheng J.-F."/>
            <person name="Hugenholtz P."/>
            <person name="Woyke T."/>
            <person name="Wu D."/>
            <person name="Spring S."/>
            <person name="Schroeder M."/>
            <person name="Brambilla E."/>
            <person name="Klenk H.-P."/>
            <person name="Eisen J.A."/>
        </authorList>
    </citation>
    <scope>NUCLEOTIDE SEQUENCE [LARGE SCALE GENOMIC DNA]</scope>
    <source>
        <strain evidence="3">ATCC 49306 / DSM 6799 / DCB-1</strain>
    </source>
</reference>
<feature type="transmembrane region" description="Helical" evidence="1">
    <location>
        <begin position="12"/>
        <end position="32"/>
    </location>
</feature>
<dbReference type="AlphaFoldDB" id="I4C256"/>
<evidence type="ECO:0000313" key="2">
    <source>
        <dbReference type="EMBL" id="AFM23647.1"/>
    </source>
</evidence>
<evidence type="ECO:0008006" key="4">
    <source>
        <dbReference type="Google" id="ProtNLM"/>
    </source>
</evidence>
<keyword evidence="1" id="KW-1133">Transmembrane helix</keyword>
<evidence type="ECO:0000256" key="1">
    <source>
        <dbReference type="SAM" id="Phobius"/>
    </source>
</evidence>
<dbReference type="KEGG" id="dti:Desti_0928"/>
<protein>
    <recommendedName>
        <fullName evidence="4">Glycosyltransferase RgtA/B/C/D-like domain-containing protein</fullName>
    </recommendedName>
</protein>
<keyword evidence="3" id="KW-1185">Reference proteome</keyword>
<feature type="transmembrane region" description="Helical" evidence="1">
    <location>
        <begin position="314"/>
        <end position="333"/>
    </location>
</feature>
<gene>
    <name evidence="2" type="ordered locus">Desti_0928</name>
</gene>
<feature type="transmembrane region" description="Helical" evidence="1">
    <location>
        <begin position="370"/>
        <end position="389"/>
    </location>
</feature>
<dbReference type="Proteomes" id="UP000006055">
    <property type="component" value="Chromosome"/>
</dbReference>
<dbReference type="HOGENOM" id="CLU_437914_0_0_7"/>
<feature type="transmembrane region" description="Helical" evidence="1">
    <location>
        <begin position="115"/>
        <end position="137"/>
    </location>
</feature>
<feature type="transmembrane region" description="Helical" evidence="1">
    <location>
        <begin position="172"/>
        <end position="199"/>
    </location>
</feature>
<dbReference type="RefSeq" id="WP_014808803.1">
    <property type="nucleotide sequence ID" value="NC_018025.1"/>
</dbReference>
<proteinExistence type="predicted"/>
<feature type="transmembrane region" description="Helical" evidence="1">
    <location>
        <begin position="275"/>
        <end position="293"/>
    </location>
</feature>
<feature type="transmembrane region" description="Helical" evidence="1">
    <location>
        <begin position="84"/>
        <end position="103"/>
    </location>
</feature>
<organism evidence="2 3">
    <name type="scientific">Desulfomonile tiedjei (strain ATCC 49306 / DSM 6799 / DCB-1)</name>
    <dbReference type="NCBI Taxonomy" id="706587"/>
    <lineage>
        <taxon>Bacteria</taxon>
        <taxon>Pseudomonadati</taxon>
        <taxon>Thermodesulfobacteriota</taxon>
        <taxon>Desulfomonilia</taxon>
        <taxon>Desulfomonilales</taxon>
        <taxon>Desulfomonilaceae</taxon>
        <taxon>Desulfomonile</taxon>
    </lineage>
</organism>
<accession>I4C256</accession>
<evidence type="ECO:0000313" key="3">
    <source>
        <dbReference type="Proteomes" id="UP000006055"/>
    </source>
</evidence>
<keyword evidence="1" id="KW-0812">Transmembrane</keyword>
<name>I4C256_DESTA</name>